<dbReference type="Proteomes" id="UP000837857">
    <property type="component" value="Chromosome 5"/>
</dbReference>
<evidence type="ECO:0000313" key="1">
    <source>
        <dbReference type="EMBL" id="CAH2068623.1"/>
    </source>
</evidence>
<dbReference type="EMBL" id="OW152817">
    <property type="protein sequence ID" value="CAH2068623.1"/>
    <property type="molecule type" value="Genomic_DNA"/>
</dbReference>
<accession>A0ABN8IZZ9</accession>
<name>A0ABN8IZZ9_9NEOP</name>
<evidence type="ECO:0000313" key="2">
    <source>
        <dbReference type="Proteomes" id="UP000837857"/>
    </source>
</evidence>
<sequence length="73" mass="8256">MYSYVLAESGVCRVSSSDLLGRRAPRARRQTGLWGFVALGRRTRARYCRPLPPSHIAKPLKKSTAYRQNTVYG</sequence>
<proteinExistence type="predicted"/>
<gene>
    <name evidence="1" type="ORF">IPOD504_LOCUS14457</name>
</gene>
<keyword evidence="2" id="KW-1185">Reference proteome</keyword>
<organism evidence="1 2">
    <name type="scientific">Iphiclides podalirius</name>
    <name type="common">scarce swallowtail</name>
    <dbReference type="NCBI Taxonomy" id="110791"/>
    <lineage>
        <taxon>Eukaryota</taxon>
        <taxon>Metazoa</taxon>
        <taxon>Ecdysozoa</taxon>
        <taxon>Arthropoda</taxon>
        <taxon>Hexapoda</taxon>
        <taxon>Insecta</taxon>
        <taxon>Pterygota</taxon>
        <taxon>Neoptera</taxon>
        <taxon>Endopterygota</taxon>
        <taxon>Lepidoptera</taxon>
        <taxon>Glossata</taxon>
        <taxon>Ditrysia</taxon>
        <taxon>Papilionoidea</taxon>
        <taxon>Papilionidae</taxon>
        <taxon>Papilioninae</taxon>
        <taxon>Iphiclides</taxon>
    </lineage>
</organism>
<protein>
    <submittedName>
        <fullName evidence="1">Uncharacterized protein</fullName>
    </submittedName>
</protein>
<reference evidence="1" key="1">
    <citation type="submission" date="2022-03" db="EMBL/GenBank/DDBJ databases">
        <authorList>
            <person name="Martin H S."/>
        </authorList>
    </citation>
    <scope>NUCLEOTIDE SEQUENCE</scope>
</reference>
<feature type="non-terminal residue" evidence="1">
    <location>
        <position position="73"/>
    </location>
</feature>